<name>A0ABS6BHP8_9SPHN</name>
<keyword evidence="2" id="KW-0732">Signal</keyword>
<reference evidence="3 4" key="1">
    <citation type="submission" date="2021-06" db="EMBL/GenBank/DDBJ databases">
        <title>Sphingomonas sp. XMGL2, whole genome shotgun sequencing project.</title>
        <authorList>
            <person name="Zhao G."/>
            <person name="Shen L."/>
        </authorList>
    </citation>
    <scope>NUCLEOTIDE SEQUENCE [LARGE SCALE GENOMIC DNA]</scope>
    <source>
        <strain evidence="3 4">XMGL2</strain>
    </source>
</reference>
<feature type="compositionally biased region" description="Low complexity" evidence="1">
    <location>
        <begin position="21"/>
        <end position="32"/>
    </location>
</feature>
<evidence type="ECO:0000256" key="1">
    <source>
        <dbReference type="SAM" id="MobiDB-lite"/>
    </source>
</evidence>
<comment type="caution">
    <text evidence="3">The sequence shown here is derived from an EMBL/GenBank/DDBJ whole genome shotgun (WGS) entry which is preliminary data.</text>
</comment>
<sequence>MRTIDLALVAIAIATPTYALSQGPGSSSMSQPATAPGAAGSQGGIQTGPGASGRADRPDMGPGASTSAQAPAPAGSHSGADTPMQNNSSVGDDRVTDPNTTSHKKSSRPR</sequence>
<proteinExistence type="predicted"/>
<dbReference type="EMBL" id="JAHKRT010000003">
    <property type="protein sequence ID" value="MBU3077838.1"/>
    <property type="molecule type" value="Genomic_DNA"/>
</dbReference>
<dbReference type="RefSeq" id="WP_216322927.1">
    <property type="nucleotide sequence ID" value="NZ_JAHKRT010000003.1"/>
</dbReference>
<dbReference type="Proteomes" id="UP000776276">
    <property type="component" value="Unassembled WGS sequence"/>
</dbReference>
<evidence type="ECO:0008006" key="5">
    <source>
        <dbReference type="Google" id="ProtNLM"/>
    </source>
</evidence>
<feature type="chain" id="PRO_5046937706" description="Proteophosphoglycan ppg4" evidence="2">
    <location>
        <begin position="22"/>
        <end position="110"/>
    </location>
</feature>
<gene>
    <name evidence="3" type="ORF">KOF26_08175</name>
</gene>
<feature type="region of interest" description="Disordered" evidence="1">
    <location>
        <begin position="17"/>
        <end position="110"/>
    </location>
</feature>
<keyword evidence="4" id="KW-1185">Reference proteome</keyword>
<feature type="compositionally biased region" description="Gly residues" evidence="1">
    <location>
        <begin position="40"/>
        <end position="51"/>
    </location>
</feature>
<evidence type="ECO:0000313" key="3">
    <source>
        <dbReference type="EMBL" id="MBU3077838.1"/>
    </source>
</evidence>
<evidence type="ECO:0000313" key="4">
    <source>
        <dbReference type="Proteomes" id="UP000776276"/>
    </source>
</evidence>
<protein>
    <recommendedName>
        <fullName evidence="5">Proteophosphoglycan ppg4</fullName>
    </recommendedName>
</protein>
<organism evidence="3 4">
    <name type="scientific">Sphingomonas quercus</name>
    <dbReference type="NCBI Taxonomy" id="2842451"/>
    <lineage>
        <taxon>Bacteria</taxon>
        <taxon>Pseudomonadati</taxon>
        <taxon>Pseudomonadota</taxon>
        <taxon>Alphaproteobacteria</taxon>
        <taxon>Sphingomonadales</taxon>
        <taxon>Sphingomonadaceae</taxon>
        <taxon>Sphingomonas</taxon>
    </lineage>
</organism>
<evidence type="ECO:0000256" key="2">
    <source>
        <dbReference type="SAM" id="SignalP"/>
    </source>
</evidence>
<feature type="signal peptide" evidence="2">
    <location>
        <begin position="1"/>
        <end position="21"/>
    </location>
</feature>
<accession>A0ABS6BHP8</accession>